<dbReference type="Proteomes" id="UP000070457">
    <property type="component" value="Unassembled WGS sequence"/>
</dbReference>
<feature type="modified residue" description="4-aspartylphosphate" evidence="2">
    <location>
        <position position="54"/>
    </location>
</feature>
<dbReference type="PANTHER" id="PTHR44591">
    <property type="entry name" value="STRESS RESPONSE REGULATOR PROTEIN 1"/>
    <property type="match status" value="1"/>
</dbReference>
<dbReference type="STRING" id="1617426.TR69_WS6001000632"/>
<dbReference type="InterPro" id="IPR001789">
    <property type="entry name" value="Sig_transdc_resp-reg_receiver"/>
</dbReference>
<comment type="caution">
    <text evidence="4">The sequence shown here is derived from an EMBL/GenBank/DDBJ whole genome shotgun (WGS) entry which is preliminary data.</text>
</comment>
<keyword evidence="1 2" id="KW-0597">Phosphoprotein</keyword>
<dbReference type="Gene3D" id="3.40.50.2300">
    <property type="match status" value="1"/>
</dbReference>
<evidence type="ECO:0000313" key="4">
    <source>
        <dbReference type="EMBL" id="KXK26625.1"/>
    </source>
</evidence>
<dbReference type="SUPFAM" id="SSF52172">
    <property type="entry name" value="CheY-like"/>
    <property type="match status" value="1"/>
</dbReference>
<dbReference type="AlphaFoldDB" id="A0A136LYA5"/>
<proteinExistence type="predicted"/>
<dbReference type="PANTHER" id="PTHR44591:SF3">
    <property type="entry name" value="RESPONSE REGULATORY DOMAIN-CONTAINING PROTEIN"/>
    <property type="match status" value="1"/>
</dbReference>
<organism evidence="4 5">
    <name type="scientific">candidate division WS6 bacterium OLB20</name>
    <dbReference type="NCBI Taxonomy" id="1617426"/>
    <lineage>
        <taxon>Bacteria</taxon>
        <taxon>Candidatus Dojkabacteria</taxon>
    </lineage>
</organism>
<dbReference type="CDD" id="cd17574">
    <property type="entry name" value="REC_OmpR"/>
    <property type="match status" value="1"/>
</dbReference>
<evidence type="ECO:0000259" key="3">
    <source>
        <dbReference type="PROSITE" id="PS50110"/>
    </source>
</evidence>
<name>A0A136LYA5_9BACT</name>
<feature type="domain" description="Response regulatory" evidence="3">
    <location>
        <begin position="4"/>
        <end position="120"/>
    </location>
</feature>
<sequence length="127" mass="13621">MSKKILVVEDEKPIAKALQLKLNSSGYEATIAGDGEEALQVLAAGGSFDLVLLDLVMPKLDGFGFLAQARENGLSIPPVIVSSNLSQEEDIQRAKDLGAVSYYVKSNTPLSVIVEKINQYLPNNETG</sequence>
<dbReference type="InterPro" id="IPR011006">
    <property type="entry name" value="CheY-like_superfamily"/>
</dbReference>
<dbReference type="InterPro" id="IPR050595">
    <property type="entry name" value="Bact_response_regulator"/>
</dbReference>
<evidence type="ECO:0000256" key="2">
    <source>
        <dbReference type="PROSITE-ProRule" id="PRU00169"/>
    </source>
</evidence>
<accession>A0A136LYA5</accession>
<evidence type="ECO:0000313" key="5">
    <source>
        <dbReference type="Proteomes" id="UP000070457"/>
    </source>
</evidence>
<dbReference type="PROSITE" id="PS50110">
    <property type="entry name" value="RESPONSE_REGULATORY"/>
    <property type="match status" value="1"/>
</dbReference>
<reference evidence="4 5" key="1">
    <citation type="submission" date="2015-02" db="EMBL/GenBank/DDBJ databases">
        <title>Improved understanding of the partial-nitritation anammox process through 23 genomes representing the majority of the microbial community.</title>
        <authorList>
            <person name="Speth D.R."/>
            <person name="In T Zandt M."/>
            <person name="Guerrero Cruz S."/>
            <person name="Jetten M.S."/>
            <person name="Dutilh B.E."/>
        </authorList>
    </citation>
    <scope>NUCLEOTIDE SEQUENCE [LARGE SCALE GENOMIC DNA]</scope>
    <source>
        <strain evidence="4">OLB20</strain>
    </source>
</reference>
<protein>
    <submittedName>
        <fullName evidence="4">Alkaline phosphatase synthesis transcriptional regulatory protein PhoP</fullName>
    </submittedName>
</protein>
<gene>
    <name evidence="4" type="primary">phoP</name>
    <name evidence="4" type="ORF">TR69_WS6001000632</name>
</gene>
<dbReference type="SMART" id="SM00448">
    <property type="entry name" value="REC"/>
    <property type="match status" value="1"/>
</dbReference>
<dbReference type="EMBL" id="JYNZ01000003">
    <property type="protein sequence ID" value="KXK26625.1"/>
    <property type="molecule type" value="Genomic_DNA"/>
</dbReference>
<dbReference type="GO" id="GO:0000160">
    <property type="term" value="P:phosphorelay signal transduction system"/>
    <property type="evidence" value="ECO:0007669"/>
    <property type="project" value="InterPro"/>
</dbReference>
<evidence type="ECO:0000256" key="1">
    <source>
        <dbReference type="ARBA" id="ARBA00022553"/>
    </source>
</evidence>
<dbReference type="Pfam" id="PF00072">
    <property type="entry name" value="Response_reg"/>
    <property type="match status" value="1"/>
</dbReference>